<evidence type="ECO:0000256" key="1">
    <source>
        <dbReference type="ARBA" id="ARBA00023054"/>
    </source>
</evidence>
<dbReference type="Pfam" id="PF02463">
    <property type="entry name" value="SMC_N"/>
    <property type="match status" value="1"/>
</dbReference>
<dbReference type="SUPFAM" id="SSF52540">
    <property type="entry name" value="P-loop containing nucleoside triphosphate hydrolases"/>
    <property type="match status" value="1"/>
</dbReference>
<dbReference type="PANTHER" id="PTHR32114">
    <property type="entry name" value="ABC TRANSPORTER ABCH.3"/>
    <property type="match status" value="1"/>
</dbReference>
<organism evidence="4 5">
    <name type="scientific">Candidatus Nitrosocosmicus arcticus</name>
    <dbReference type="NCBI Taxonomy" id="2035267"/>
    <lineage>
        <taxon>Archaea</taxon>
        <taxon>Nitrososphaerota</taxon>
        <taxon>Nitrososphaeria</taxon>
        <taxon>Nitrososphaerales</taxon>
        <taxon>Nitrososphaeraceae</taxon>
        <taxon>Candidatus Nitrosocosmicus</taxon>
    </lineage>
</organism>
<keyword evidence="5" id="KW-1185">Reference proteome</keyword>
<dbReference type="OrthoDB" id="25344at2157"/>
<sequence>MIKRIILNNFLSHTDTSLEFHPGITVFVGHNGSGKSSIIDSITFALFDEHTRKSDKNLLTRGMGGYVNNEAGSFVVLEFSVGPTNYRIRRQIDSQGRLTSVRLEQLLKNSNNTLGTDQDNKSVYRPIISGERKQLGESVIRETESIMGINYTKLQIAGIIQQGEISKIIDSQPKEFKELLNNMIGLDRLDRSFNSMHNVIEGFRKILREKTQGYDDNQINILIKKTKDNESRLLQSKQTLDTVLVHLSQKTETLNELEKQIEILEPKIAKLSEIRSLENTLLKYFRERSNSLKSEIDKLQRMIVDIKNAVKFLRDKDEVFITIQMINAELDELNNKVIKVEGEIGKLEGFTECAQKIQIKDGRCPVCDSEIISLNQMFDISHITFELNKKIKEKQVLLSEISKLNKEEMEFKGKEKNIISAERTLLNYDFDIDDSTDTLEHKLDNLKKDHQTISKLNFDTLVNIDLSDYKLDEYSANLIDIIQNMRIDVIEVDLDSYQQKKLIKNKLSVEMVNIHNQKAILEKTVVDIQRENSEFRSLISELSSASKFISDLENIRSMVFNRDGIVSSSLRTRALSLISAKASEYINIFNVGLSRITLIEKPREIKVLCYGKRGEIDTISLSGGEKVAVSLAIRMGIAFLMGSSKIDFIVLDEPTTNLDEERRRSFVKIISNVFSKGMSPLSQMIIITHDEEIFENSEVEQVYKFKMTEKGSSVSIV</sequence>
<evidence type="ECO:0000313" key="4">
    <source>
        <dbReference type="EMBL" id="TVP41427.1"/>
    </source>
</evidence>
<reference evidence="4 5" key="1">
    <citation type="journal article" date="2019" name="Front. Microbiol.">
        <title>Ammonia Oxidation by the Arctic Terrestrial Thaumarchaeote Candidatus Nitrosocosmicus arcticus Is Stimulated by Increasing Temperatures.</title>
        <authorList>
            <person name="Alves R.J.E."/>
            <person name="Kerou M."/>
            <person name="Zappe A."/>
            <person name="Bittner R."/>
            <person name="Abby S.S."/>
            <person name="Schmidt H.A."/>
            <person name="Pfeifer K."/>
            <person name="Schleper C."/>
        </authorList>
    </citation>
    <scope>NUCLEOTIDE SEQUENCE [LARGE SCALE GENOMIC DNA]</scope>
    <source>
        <strain evidence="4 5">Kfb</strain>
    </source>
</reference>
<dbReference type="InterPro" id="IPR027417">
    <property type="entry name" value="P-loop_NTPase"/>
</dbReference>
<dbReference type="SUPFAM" id="SSF75712">
    <property type="entry name" value="Rad50 coiled-coil Zn hook"/>
    <property type="match status" value="1"/>
</dbReference>
<dbReference type="RefSeq" id="WP_144728886.1">
    <property type="nucleotide sequence ID" value="NZ_ML675579.1"/>
</dbReference>
<feature type="domain" description="RecF/RecN/SMC N-terminal" evidence="3">
    <location>
        <begin position="1"/>
        <end position="712"/>
    </location>
</feature>
<gene>
    <name evidence="4" type="primary">rad50</name>
    <name evidence="4" type="ORF">NARC_30141</name>
</gene>
<feature type="coiled-coil region" evidence="2">
    <location>
        <begin position="247"/>
        <end position="343"/>
    </location>
</feature>
<protein>
    <submittedName>
        <fullName evidence="4">Putative DNA double-strand break repair Rad50 ATPase</fullName>
    </submittedName>
</protein>
<accession>A0A557SXU1</accession>
<evidence type="ECO:0000256" key="2">
    <source>
        <dbReference type="SAM" id="Coils"/>
    </source>
</evidence>
<comment type="caution">
    <text evidence="4">The sequence shown here is derived from an EMBL/GenBank/DDBJ whole genome shotgun (WGS) entry which is preliminary data.</text>
</comment>
<keyword evidence="1 2" id="KW-0175">Coiled coil</keyword>
<dbReference type="EMBL" id="VOAH01000003">
    <property type="protein sequence ID" value="TVP41427.1"/>
    <property type="molecule type" value="Genomic_DNA"/>
</dbReference>
<name>A0A557SXU1_9ARCH</name>
<dbReference type="InterPro" id="IPR003395">
    <property type="entry name" value="RecF/RecN/SMC_N"/>
</dbReference>
<dbReference type="Gene3D" id="3.40.50.300">
    <property type="entry name" value="P-loop containing nucleotide triphosphate hydrolases"/>
    <property type="match status" value="2"/>
</dbReference>
<evidence type="ECO:0000313" key="5">
    <source>
        <dbReference type="Proteomes" id="UP000315289"/>
    </source>
</evidence>
<dbReference type="AlphaFoldDB" id="A0A557SXU1"/>
<dbReference type="PANTHER" id="PTHR32114:SF2">
    <property type="entry name" value="ABC TRANSPORTER ABCH.3"/>
    <property type="match status" value="1"/>
</dbReference>
<dbReference type="Proteomes" id="UP000315289">
    <property type="component" value="Unassembled WGS sequence"/>
</dbReference>
<feature type="coiled-coil region" evidence="2">
    <location>
        <begin position="387"/>
        <end position="424"/>
    </location>
</feature>
<proteinExistence type="predicted"/>
<evidence type="ECO:0000259" key="3">
    <source>
        <dbReference type="Pfam" id="PF02463"/>
    </source>
</evidence>